<dbReference type="PANTHER" id="PTHR48200:SF1">
    <property type="entry name" value="AMINOTRANSFERASE-LIKE PLANT MOBILE DOMAIN-CONTAINING PROTEIN"/>
    <property type="match status" value="1"/>
</dbReference>
<gene>
    <name evidence="2" type="ORF">Goarm_021744</name>
</gene>
<dbReference type="AlphaFoldDB" id="A0A7J9ISM5"/>
<feature type="non-terminal residue" evidence="2">
    <location>
        <position position="139"/>
    </location>
</feature>
<protein>
    <submittedName>
        <fullName evidence="2">Uncharacterized protein</fullName>
    </submittedName>
</protein>
<dbReference type="Proteomes" id="UP000593575">
    <property type="component" value="Unassembled WGS sequence"/>
</dbReference>
<name>A0A7J9ISM5_9ROSI</name>
<evidence type="ECO:0000313" key="2">
    <source>
        <dbReference type="EMBL" id="MBA0825136.1"/>
    </source>
</evidence>
<keyword evidence="1" id="KW-0175">Coiled coil</keyword>
<evidence type="ECO:0000256" key="1">
    <source>
        <dbReference type="SAM" id="Coils"/>
    </source>
</evidence>
<dbReference type="PANTHER" id="PTHR48200">
    <property type="entry name" value="PROTEIN, PUTATIVE-RELATED"/>
    <property type="match status" value="1"/>
</dbReference>
<keyword evidence="3" id="KW-1185">Reference proteome</keyword>
<comment type="caution">
    <text evidence="2">The sequence shown here is derived from an EMBL/GenBank/DDBJ whole genome shotgun (WGS) entry which is preliminary data.</text>
</comment>
<proteinExistence type="predicted"/>
<reference evidence="2 3" key="1">
    <citation type="journal article" date="2019" name="Genome Biol. Evol.">
        <title>Insights into the evolution of the New World diploid cottons (Gossypium, subgenus Houzingenia) based on genome sequencing.</title>
        <authorList>
            <person name="Grover C.E."/>
            <person name="Arick M.A. 2nd"/>
            <person name="Thrash A."/>
            <person name="Conover J.L."/>
            <person name="Sanders W.S."/>
            <person name="Peterson D.G."/>
            <person name="Frelichowski J.E."/>
            <person name="Scheffler J.A."/>
            <person name="Scheffler B.E."/>
            <person name="Wendel J.F."/>
        </authorList>
    </citation>
    <scope>NUCLEOTIDE SEQUENCE [LARGE SCALE GENOMIC DNA]</scope>
    <source>
        <strain evidence="2">6</strain>
        <tissue evidence="2">Leaf</tissue>
    </source>
</reference>
<sequence>MNIARMSEQWVATQIKQKRDSKCIPWKSLRDLILVHPDARKRVEFFALSIYGLYRSRQFIPTTQGLAQCEFAYKCDNFKKKVGLRARVMVLEKSLHQHHSRNSVIELKASLTKIEELKGKIEELEVALQNCELRVELFE</sequence>
<dbReference type="EMBL" id="JABFAE010000003">
    <property type="protein sequence ID" value="MBA0825136.1"/>
    <property type="molecule type" value="Genomic_DNA"/>
</dbReference>
<organism evidence="2 3">
    <name type="scientific">Gossypium armourianum</name>
    <dbReference type="NCBI Taxonomy" id="34283"/>
    <lineage>
        <taxon>Eukaryota</taxon>
        <taxon>Viridiplantae</taxon>
        <taxon>Streptophyta</taxon>
        <taxon>Embryophyta</taxon>
        <taxon>Tracheophyta</taxon>
        <taxon>Spermatophyta</taxon>
        <taxon>Magnoliopsida</taxon>
        <taxon>eudicotyledons</taxon>
        <taxon>Gunneridae</taxon>
        <taxon>Pentapetalae</taxon>
        <taxon>rosids</taxon>
        <taxon>malvids</taxon>
        <taxon>Malvales</taxon>
        <taxon>Malvaceae</taxon>
        <taxon>Malvoideae</taxon>
        <taxon>Gossypium</taxon>
    </lineage>
</organism>
<feature type="coiled-coil region" evidence="1">
    <location>
        <begin position="107"/>
        <end position="134"/>
    </location>
</feature>
<accession>A0A7J9ISM5</accession>
<evidence type="ECO:0000313" key="3">
    <source>
        <dbReference type="Proteomes" id="UP000593575"/>
    </source>
</evidence>